<dbReference type="RefSeq" id="WP_117893772.1">
    <property type="nucleotide sequence ID" value="NZ_DAWDEE010000016.1"/>
</dbReference>
<evidence type="ECO:0000313" key="4">
    <source>
        <dbReference type="Proteomes" id="UP000266497"/>
    </source>
</evidence>
<reference evidence="3 4" key="1">
    <citation type="submission" date="2018-08" db="EMBL/GenBank/DDBJ databases">
        <title>A genome reference for cultivated species of the human gut microbiota.</title>
        <authorList>
            <person name="Zou Y."/>
            <person name="Xue W."/>
            <person name="Luo G."/>
        </authorList>
    </citation>
    <scope>NUCLEOTIDE SEQUENCE [LARGE SCALE GENOMIC DNA]</scope>
    <source>
        <strain evidence="3 4">AF25-30LB</strain>
    </source>
</reference>
<dbReference type="PANTHER" id="PTHR35149">
    <property type="entry name" value="SLL5132 PROTEIN"/>
    <property type="match status" value="1"/>
</dbReference>
<protein>
    <submittedName>
        <fullName evidence="3">DUF262 domain-containing protein</fullName>
    </submittedName>
</protein>
<dbReference type="Proteomes" id="UP000266497">
    <property type="component" value="Unassembled WGS sequence"/>
</dbReference>
<dbReference type="Pfam" id="PF03235">
    <property type="entry name" value="GmrSD_N"/>
    <property type="match status" value="1"/>
</dbReference>
<evidence type="ECO:0000259" key="2">
    <source>
        <dbReference type="Pfam" id="PF07510"/>
    </source>
</evidence>
<comment type="caution">
    <text evidence="3">The sequence shown here is derived from an EMBL/GenBank/DDBJ whole genome shotgun (WGS) entry which is preliminary data.</text>
</comment>
<dbReference type="EMBL" id="QRUD01000083">
    <property type="protein sequence ID" value="RGR32646.1"/>
    <property type="molecule type" value="Genomic_DNA"/>
</dbReference>
<dbReference type="AlphaFoldDB" id="A0A395UL40"/>
<dbReference type="Pfam" id="PF07510">
    <property type="entry name" value="GmrSD_C"/>
    <property type="match status" value="1"/>
</dbReference>
<proteinExistence type="predicted"/>
<name>A0A395UL40_PHOVU</name>
<dbReference type="InterPro" id="IPR011089">
    <property type="entry name" value="GmrSD_C"/>
</dbReference>
<feature type="domain" description="GmrSD restriction endonucleases C-terminal" evidence="2">
    <location>
        <begin position="423"/>
        <end position="583"/>
    </location>
</feature>
<dbReference type="InterPro" id="IPR004919">
    <property type="entry name" value="GmrSD_N"/>
</dbReference>
<evidence type="ECO:0000313" key="3">
    <source>
        <dbReference type="EMBL" id="RGR32646.1"/>
    </source>
</evidence>
<dbReference type="PANTHER" id="PTHR35149:SF2">
    <property type="entry name" value="DUF262 DOMAIN-CONTAINING PROTEIN"/>
    <property type="match status" value="1"/>
</dbReference>
<gene>
    <name evidence="3" type="ORF">DWY53_20260</name>
</gene>
<feature type="domain" description="GmrSD restriction endonucleases N-terminal" evidence="1">
    <location>
        <begin position="17"/>
        <end position="227"/>
    </location>
</feature>
<evidence type="ECO:0000259" key="1">
    <source>
        <dbReference type="Pfam" id="PF03235"/>
    </source>
</evidence>
<accession>A0A395UL40</accession>
<sequence>MEVKAEVLSIAKLSDYFFVVPDYQREYVWKEDDEVEQFLQDIDNEVESGQSYFIGSIIIVKNNNGKYDVIDGQQRLTTIVLSLCAIRDLLSQIELNESQDKILSKIKSLLYEYDLETGKDNVRLELQYPESKDFLDSLITNTNFNEETTPSIIRMQEAYKTIRTFYSDKISTLGIDKTIEDIRYFLTKVELVKILSENLSSALKIFETINQRGAGLNAMDLIKNLLFSNVIESKFDRIKDIWKKIGENLHKCGEENMPMRFLRYFFIARYIVGTEILREDSIYKWLISPEGKKATSYETKPIEFAKELATLSERYSNLVCATEEYSSNYPNISHIGLVNKVKSRQHLILLLALHQNAGQNALEYLAKQIESFFFYTVTMHIQAKSNEGQFVRWAQKLRNKYEIQDIADILDETMLPYLKDKLVDFKTAFLNINHYQYNPLYRQKYILGKMENTLAAKCNLPLKDSFYDYQIEHILPQSPKDGNYINYEDATAYYTQVYRLGNVTLIEGTINQALNKCNDLSDNWFEKKQAEYCKSSILITQMLDDDFYIGVNTAINRFKVNTGYSFSEWNSETISKRQSILLELALDSWKINNKRIDQ</sequence>
<organism evidence="3 4">
    <name type="scientific">Phocaeicola vulgatus</name>
    <name type="common">Bacteroides vulgatus</name>
    <dbReference type="NCBI Taxonomy" id="821"/>
    <lineage>
        <taxon>Bacteria</taxon>
        <taxon>Pseudomonadati</taxon>
        <taxon>Bacteroidota</taxon>
        <taxon>Bacteroidia</taxon>
        <taxon>Bacteroidales</taxon>
        <taxon>Bacteroidaceae</taxon>
        <taxon>Phocaeicola</taxon>
    </lineage>
</organism>